<dbReference type="PROSITE" id="PS51077">
    <property type="entry name" value="HTH_ICLR"/>
    <property type="match status" value="1"/>
</dbReference>
<evidence type="ECO:0000256" key="3">
    <source>
        <dbReference type="ARBA" id="ARBA00023163"/>
    </source>
</evidence>
<dbReference type="AlphaFoldDB" id="A0A652LEX4"/>
<dbReference type="InterPro" id="IPR029016">
    <property type="entry name" value="GAF-like_dom_sf"/>
</dbReference>
<dbReference type="Gene3D" id="3.30.450.40">
    <property type="match status" value="1"/>
</dbReference>
<feature type="domain" description="HTH iclR-type" evidence="4">
    <location>
        <begin position="9"/>
        <end position="70"/>
    </location>
</feature>
<organism evidence="6">
    <name type="scientific">Streptomyces sp. gb1(2016)</name>
    <dbReference type="NCBI Taxonomy" id="1828321"/>
    <lineage>
        <taxon>Bacteria</taxon>
        <taxon>Bacillati</taxon>
        <taxon>Actinomycetota</taxon>
        <taxon>Actinomycetes</taxon>
        <taxon>Kitasatosporales</taxon>
        <taxon>Streptomycetaceae</taxon>
        <taxon>Streptomyces</taxon>
    </lineage>
</organism>
<dbReference type="InterPro" id="IPR005471">
    <property type="entry name" value="Tscrpt_reg_IclR_N"/>
</dbReference>
<dbReference type="SMART" id="SM00346">
    <property type="entry name" value="HTH_ICLR"/>
    <property type="match status" value="1"/>
</dbReference>
<proteinExistence type="predicted"/>
<dbReference type="PANTHER" id="PTHR30136">
    <property type="entry name" value="HELIX-TURN-HELIX TRANSCRIPTIONAL REGULATOR, ICLR FAMILY"/>
    <property type="match status" value="1"/>
</dbReference>
<dbReference type="PANTHER" id="PTHR30136:SF35">
    <property type="entry name" value="HTH-TYPE TRANSCRIPTIONAL REGULATOR RV1719"/>
    <property type="match status" value="1"/>
</dbReference>
<dbReference type="InterPro" id="IPR014757">
    <property type="entry name" value="Tscrpt_reg_IclR_C"/>
</dbReference>
<dbReference type="InterPro" id="IPR036388">
    <property type="entry name" value="WH-like_DNA-bd_sf"/>
</dbReference>
<keyword evidence="1" id="KW-0805">Transcription regulation</keyword>
<protein>
    <submittedName>
        <fullName evidence="6">IclR family transcriptional regulator</fullName>
    </submittedName>
</protein>
<comment type="caution">
    <text evidence="6">The sequence shown here is derived from an EMBL/GenBank/DDBJ whole genome shotgun (WGS) entry which is preliminary data.</text>
</comment>
<dbReference type="EMBL" id="RDBM01000005">
    <property type="protein sequence ID" value="TXS34214.1"/>
    <property type="molecule type" value="Genomic_DNA"/>
</dbReference>
<evidence type="ECO:0000256" key="2">
    <source>
        <dbReference type="ARBA" id="ARBA00023125"/>
    </source>
</evidence>
<gene>
    <name evidence="6" type="ORF">EAO74_00860</name>
</gene>
<evidence type="ECO:0000259" key="5">
    <source>
        <dbReference type="PROSITE" id="PS51078"/>
    </source>
</evidence>
<dbReference type="SUPFAM" id="SSF55781">
    <property type="entry name" value="GAF domain-like"/>
    <property type="match status" value="1"/>
</dbReference>
<reference evidence="6" key="1">
    <citation type="submission" date="2018-10" db="EMBL/GenBank/DDBJ databases">
        <authorList>
            <person name="Hariharan J."/>
            <person name="Choudoir M.J."/>
            <person name="Diebold P."/>
            <person name="Panke-Buisse K."/>
            <person name="Campbell A.N."/>
            <person name="Buckley D.H."/>
        </authorList>
    </citation>
    <scope>NUCLEOTIDE SEQUENCE</scope>
    <source>
        <strain evidence="6">Gb1</strain>
    </source>
</reference>
<dbReference type="PROSITE" id="PS51078">
    <property type="entry name" value="ICLR_ED"/>
    <property type="match status" value="1"/>
</dbReference>
<dbReference type="GO" id="GO:0045892">
    <property type="term" value="P:negative regulation of DNA-templated transcription"/>
    <property type="evidence" value="ECO:0007669"/>
    <property type="project" value="TreeGrafter"/>
</dbReference>
<dbReference type="SUPFAM" id="SSF46785">
    <property type="entry name" value="Winged helix' DNA-binding domain"/>
    <property type="match status" value="1"/>
</dbReference>
<dbReference type="GO" id="GO:0003700">
    <property type="term" value="F:DNA-binding transcription factor activity"/>
    <property type="evidence" value="ECO:0007669"/>
    <property type="project" value="TreeGrafter"/>
</dbReference>
<name>A0A652LEX4_9ACTN</name>
<keyword evidence="3" id="KW-0804">Transcription</keyword>
<feature type="domain" description="IclR-ED" evidence="5">
    <location>
        <begin position="71"/>
        <end position="254"/>
    </location>
</feature>
<dbReference type="Gene3D" id="1.10.10.10">
    <property type="entry name" value="Winged helix-like DNA-binding domain superfamily/Winged helix DNA-binding domain"/>
    <property type="match status" value="1"/>
</dbReference>
<accession>A0A652LEX4</accession>
<dbReference type="RefSeq" id="WP_124279321.1">
    <property type="nucleotide sequence ID" value="NZ_RDBM01000005.1"/>
</dbReference>
<dbReference type="Pfam" id="PF09339">
    <property type="entry name" value="HTH_IclR"/>
    <property type="match status" value="1"/>
</dbReference>
<keyword evidence="2" id="KW-0238">DNA-binding</keyword>
<evidence type="ECO:0000259" key="4">
    <source>
        <dbReference type="PROSITE" id="PS51077"/>
    </source>
</evidence>
<dbReference type="GO" id="GO:0003677">
    <property type="term" value="F:DNA binding"/>
    <property type="evidence" value="ECO:0007669"/>
    <property type="project" value="UniProtKB-KW"/>
</dbReference>
<sequence>MADPKSYIIESLDTGLRLMRLFLTHDTLSVTDAARELEVARSTAHRVLSTLESRGFATRDISGRGYAAGPELVTLGRPAGYGPEIRARVQAVLDEAATATGETVGTAALLGDQVIITDGRESPHPVRAVLETGRVHPAHATSAGKVLLAQLTTEQVCALYPEERLPGLTGSTLVSRTALLSELAGIRTLGRADSVGESVPGMNTVAVPLAGNSWRDRLALMASMPADRGGEPELARHAVALRKAAGLLPSASASPDPGRVN</sequence>
<dbReference type="InterPro" id="IPR036390">
    <property type="entry name" value="WH_DNA-bd_sf"/>
</dbReference>
<dbReference type="InterPro" id="IPR050707">
    <property type="entry name" value="HTH_MetabolicPath_Reg"/>
</dbReference>
<dbReference type="Pfam" id="PF01614">
    <property type="entry name" value="IclR_C"/>
    <property type="match status" value="1"/>
</dbReference>
<evidence type="ECO:0000313" key="6">
    <source>
        <dbReference type="EMBL" id="TXS34214.1"/>
    </source>
</evidence>
<evidence type="ECO:0000256" key="1">
    <source>
        <dbReference type="ARBA" id="ARBA00023015"/>
    </source>
</evidence>